<dbReference type="Pfam" id="PF00990">
    <property type="entry name" value="GGDEF"/>
    <property type="match status" value="1"/>
</dbReference>
<dbReference type="GO" id="GO:0003824">
    <property type="term" value="F:catalytic activity"/>
    <property type="evidence" value="ECO:0007669"/>
    <property type="project" value="UniProtKB-ARBA"/>
</dbReference>
<feature type="domain" description="HAMP" evidence="6">
    <location>
        <begin position="168"/>
        <end position="220"/>
    </location>
</feature>
<evidence type="ECO:0000313" key="8">
    <source>
        <dbReference type="EMBL" id="RTE65295.1"/>
    </source>
</evidence>
<dbReference type="Pfam" id="PF00563">
    <property type="entry name" value="EAL"/>
    <property type="match status" value="1"/>
</dbReference>
<dbReference type="NCBIfam" id="TIGR00229">
    <property type="entry name" value="sensory_box"/>
    <property type="match status" value="1"/>
</dbReference>
<comment type="cofactor">
    <cofactor evidence="1">
        <name>Mg(2+)</name>
        <dbReference type="ChEBI" id="CHEBI:18420"/>
    </cofactor>
</comment>
<dbReference type="SMART" id="SM00052">
    <property type="entry name" value="EAL"/>
    <property type="match status" value="1"/>
</dbReference>
<dbReference type="Gene3D" id="3.30.70.270">
    <property type="match status" value="1"/>
</dbReference>
<dbReference type="GO" id="GO:0007165">
    <property type="term" value="P:signal transduction"/>
    <property type="evidence" value="ECO:0007669"/>
    <property type="project" value="InterPro"/>
</dbReference>
<dbReference type="InterPro" id="IPR000014">
    <property type="entry name" value="PAS"/>
</dbReference>
<dbReference type="InterPro" id="IPR003660">
    <property type="entry name" value="HAMP_dom"/>
</dbReference>
<dbReference type="InterPro" id="IPR035919">
    <property type="entry name" value="EAL_sf"/>
</dbReference>
<dbReference type="CDD" id="cd01949">
    <property type="entry name" value="GGDEF"/>
    <property type="match status" value="1"/>
</dbReference>
<feature type="domain" description="PAC" evidence="4">
    <location>
        <begin position="313"/>
        <end position="365"/>
    </location>
</feature>
<feature type="domain" description="PAS" evidence="3">
    <location>
        <begin position="235"/>
        <end position="308"/>
    </location>
</feature>
<evidence type="ECO:0000256" key="2">
    <source>
        <dbReference type="SAM" id="Phobius"/>
    </source>
</evidence>
<proteinExistence type="predicted"/>
<evidence type="ECO:0000256" key="1">
    <source>
        <dbReference type="ARBA" id="ARBA00001946"/>
    </source>
</evidence>
<dbReference type="InterPro" id="IPR001633">
    <property type="entry name" value="EAL_dom"/>
</dbReference>
<feature type="transmembrane region" description="Helical" evidence="2">
    <location>
        <begin position="149"/>
        <end position="170"/>
    </location>
</feature>
<dbReference type="PROSITE" id="PS50112">
    <property type="entry name" value="PAS"/>
    <property type="match status" value="1"/>
</dbReference>
<keyword evidence="2" id="KW-0472">Membrane</keyword>
<dbReference type="InterPro" id="IPR043128">
    <property type="entry name" value="Rev_trsase/Diguanyl_cyclase"/>
</dbReference>
<dbReference type="PROSITE" id="PS50885">
    <property type="entry name" value="HAMP"/>
    <property type="match status" value="1"/>
</dbReference>
<evidence type="ECO:0000259" key="7">
    <source>
        <dbReference type="PROSITE" id="PS50887"/>
    </source>
</evidence>
<dbReference type="PROSITE" id="PS50887">
    <property type="entry name" value="GGDEF"/>
    <property type="match status" value="1"/>
</dbReference>
<dbReference type="InterPro" id="IPR029787">
    <property type="entry name" value="Nucleotide_cyclase"/>
</dbReference>
<dbReference type="Gene3D" id="3.30.450.20">
    <property type="entry name" value="PAS domain"/>
    <property type="match status" value="1"/>
</dbReference>
<feature type="domain" description="GGDEF" evidence="7">
    <location>
        <begin position="396"/>
        <end position="529"/>
    </location>
</feature>
<dbReference type="GO" id="GO:0016020">
    <property type="term" value="C:membrane"/>
    <property type="evidence" value="ECO:0007669"/>
    <property type="project" value="InterPro"/>
</dbReference>
<protein>
    <submittedName>
        <fullName evidence="8">EAL domain-containing protein</fullName>
    </submittedName>
</protein>
<feature type="domain" description="EAL" evidence="5">
    <location>
        <begin position="540"/>
        <end position="788"/>
    </location>
</feature>
<dbReference type="PROSITE" id="PS50113">
    <property type="entry name" value="PAC"/>
    <property type="match status" value="1"/>
</dbReference>
<dbReference type="Pfam" id="PF08448">
    <property type="entry name" value="PAS_4"/>
    <property type="match status" value="1"/>
</dbReference>
<dbReference type="InterPro" id="IPR052155">
    <property type="entry name" value="Biofilm_reg_signaling"/>
</dbReference>
<dbReference type="Pfam" id="PF00672">
    <property type="entry name" value="HAMP"/>
    <property type="match status" value="1"/>
</dbReference>
<dbReference type="SMART" id="SM00267">
    <property type="entry name" value="GGDEF"/>
    <property type="match status" value="1"/>
</dbReference>
<reference evidence="8 9" key="1">
    <citation type="submission" date="2018-11" db="EMBL/GenBank/DDBJ databases">
        <title>The draft genome sequence of Amphritea opalescens ANRC-JH13T.</title>
        <authorList>
            <person name="Fang Z."/>
            <person name="Zhang Y."/>
            <person name="Han X."/>
        </authorList>
    </citation>
    <scope>NUCLEOTIDE SEQUENCE [LARGE SCALE GENOMIC DNA]</scope>
    <source>
        <strain evidence="8 9">ANRC-JH13</strain>
    </source>
</reference>
<feature type="transmembrane region" description="Helical" evidence="2">
    <location>
        <begin position="6"/>
        <end position="26"/>
    </location>
</feature>
<dbReference type="Gene3D" id="3.20.20.450">
    <property type="entry name" value="EAL domain"/>
    <property type="match status" value="1"/>
</dbReference>
<dbReference type="PANTHER" id="PTHR44757">
    <property type="entry name" value="DIGUANYLATE CYCLASE DGCP"/>
    <property type="match status" value="1"/>
</dbReference>
<sequence>MINRQPLWIKIMLSLLVALMVVAISVGELMRLQLQSDYSARLRSTSEDTFLLLSAATLEPVISEDIPQLRSIVSEMVRLQPDIYAIRVMNEDGVLLASWSRAADQETMNLVSFSKEISFESEVFGMLSIDWSTQRLDHEVIRHTNIMRYWLIASLLILTVIIIVFIHVFVIRPIGKIHHHLLALKQGDLKSRVDINNSRELSLLGKGVNSLADVLASQKLRESELELARRELFEAKEIAEITLHSIGDGVISTDVDGYVRYLNPVSEKLTGWQNEEAQGKPIEEIFKLVDEVSGQPLPSTIRLCLEDKDRVTTLAHALLIAKHGQESAIDHSVSPIRNRNGDIMGAVMVFHDVTESRNMTRELEYRATHDSLTDLINRKEFDRQLFQYRKDLTHNAEHTLLYIDLDQFKIVNDTCGHAAGDALLQQLSQLMSGELRRGDIFARLGGDEFGILLNDCPLTFGVIIAESIRQTVESFRFVWNQVGFSIGISTGIVAITVESADAETLLEQADEACYSAKELGRNRHYVYTEKDEQVIGRQGEMNWLGKVNAALAEDRFVLYQQSILPLQEASQGDHIEILVRLVEPDGSLVPPGAFIPAAERYGLMPKVDHWVISRTMDWFRQHPDKMEALELCNINLSGKSLSDDALLRYIEEQLDSPEIDACKFCFELTETAAVSNLTLALNFMQRLKQKGCLFALDDFGSGMSSFGYLKILPVDYLKIDGMFVKDIVYDETSRVMVASINEVGQVMGKQTIAEFVENEEILEHLRSMGVDFAQGYCISKPSPLDPLA</sequence>
<dbReference type="SUPFAM" id="SSF55785">
    <property type="entry name" value="PYP-like sensor domain (PAS domain)"/>
    <property type="match status" value="1"/>
</dbReference>
<dbReference type="AlphaFoldDB" id="A0A430KPA2"/>
<evidence type="ECO:0000259" key="5">
    <source>
        <dbReference type="PROSITE" id="PS50883"/>
    </source>
</evidence>
<dbReference type="InterPro" id="IPR035965">
    <property type="entry name" value="PAS-like_dom_sf"/>
</dbReference>
<dbReference type="OrthoDB" id="9787514at2"/>
<gene>
    <name evidence="8" type="ORF">EH243_12720</name>
</gene>
<dbReference type="InterPro" id="IPR000700">
    <property type="entry name" value="PAS-assoc_C"/>
</dbReference>
<dbReference type="Gene3D" id="6.10.340.10">
    <property type="match status" value="1"/>
</dbReference>
<evidence type="ECO:0000259" key="3">
    <source>
        <dbReference type="PROSITE" id="PS50112"/>
    </source>
</evidence>
<dbReference type="SMART" id="SM00091">
    <property type="entry name" value="PAS"/>
    <property type="match status" value="1"/>
</dbReference>
<dbReference type="SUPFAM" id="SSF55073">
    <property type="entry name" value="Nucleotide cyclase"/>
    <property type="match status" value="1"/>
</dbReference>
<dbReference type="CDD" id="cd01948">
    <property type="entry name" value="EAL"/>
    <property type="match status" value="1"/>
</dbReference>
<dbReference type="Proteomes" id="UP000283087">
    <property type="component" value="Unassembled WGS sequence"/>
</dbReference>
<dbReference type="RefSeq" id="WP_126159052.1">
    <property type="nucleotide sequence ID" value="NZ_RQXW01000011.1"/>
</dbReference>
<dbReference type="NCBIfam" id="TIGR00254">
    <property type="entry name" value="GGDEF"/>
    <property type="match status" value="1"/>
</dbReference>
<evidence type="ECO:0000259" key="6">
    <source>
        <dbReference type="PROSITE" id="PS50885"/>
    </source>
</evidence>
<keyword evidence="9" id="KW-1185">Reference proteome</keyword>
<dbReference type="PROSITE" id="PS50883">
    <property type="entry name" value="EAL"/>
    <property type="match status" value="1"/>
</dbReference>
<comment type="caution">
    <text evidence="8">The sequence shown here is derived from an EMBL/GenBank/DDBJ whole genome shotgun (WGS) entry which is preliminary data.</text>
</comment>
<dbReference type="SUPFAM" id="SSF141868">
    <property type="entry name" value="EAL domain-like"/>
    <property type="match status" value="1"/>
</dbReference>
<dbReference type="CDD" id="cd00130">
    <property type="entry name" value="PAS"/>
    <property type="match status" value="1"/>
</dbReference>
<dbReference type="CDD" id="cd06225">
    <property type="entry name" value="HAMP"/>
    <property type="match status" value="1"/>
</dbReference>
<dbReference type="PANTHER" id="PTHR44757:SF4">
    <property type="entry name" value="DIGUANYLATE CYCLASE DGCE-RELATED"/>
    <property type="match status" value="1"/>
</dbReference>
<dbReference type="FunFam" id="3.30.70.270:FF:000001">
    <property type="entry name" value="Diguanylate cyclase domain protein"/>
    <property type="match status" value="1"/>
</dbReference>
<accession>A0A430KPA2</accession>
<dbReference type="EMBL" id="RQXW01000011">
    <property type="protein sequence ID" value="RTE65295.1"/>
    <property type="molecule type" value="Genomic_DNA"/>
</dbReference>
<evidence type="ECO:0000313" key="9">
    <source>
        <dbReference type="Proteomes" id="UP000283087"/>
    </source>
</evidence>
<name>A0A430KPA2_9GAMM</name>
<organism evidence="8 9">
    <name type="scientific">Amphritea opalescens</name>
    <dbReference type="NCBI Taxonomy" id="2490544"/>
    <lineage>
        <taxon>Bacteria</taxon>
        <taxon>Pseudomonadati</taxon>
        <taxon>Pseudomonadota</taxon>
        <taxon>Gammaproteobacteria</taxon>
        <taxon>Oceanospirillales</taxon>
        <taxon>Oceanospirillaceae</taxon>
        <taxon>Amphritea</taxon>
    </lineage>
</organism>
<keyword evidence="2" id="KW-0812">Transmembrane</keyword>
<keyword evidence="2" id="KW-1133">Transmembrane helix</keyword>
<dbReference type="InterPro" id="IPR000160">
    <property type="entry name" value="GGDEF_dom"/>
</dbReference>
<dbReference type="InterPro" id="IPR013656">
    <property type="entry name" value="PAS_4"/>
</dbReference>
<evidence type="ECO:0000259" key="4">
    <source>
        <dbReference type="PROSITE" id="PS50113"/>
    </source>
</evidence>